<evidence type="ECO:0000256" key="4">
    <source>
        <dbReference type="ARBA" id="ARBA00023139"/>
    </source>
</evidence>
<proteinExistence type="predicted"/>
<dbReference type="InterPro" id="IPR006059">
    <property type="entry name" value="SBP"/>
</dbReference>
<dbReference type="PANTHER" id="PTHR43649:SF33">
    <property type="entry name" value="POLYGALACTURONAN_RHAMNOGALACTURONAN-BINDING PROTEIN YTCQ"/>
    <property type="match status" value="1"/>
</dbReference>
<feature type="signal peptide" evidence="6">
    <location>
        <begin position="1"/>
        <end position="22"/>
    </location>
</feature>
<name>A0ABN2MLQ9_9MICO</name>
<evidence type="ECO:0000313" key="8">
    <source>
        <dbReference type="Proteomes" id="UP001501746"/>
    </source>
</evidence>
<evidence type="ECO:0000256" key="3">
    <source>
        <dbReference type="ARBA" id="ARBA00023136"/>
    </source>
</evidence>
<dbReference type="InterPro" id="IPR050490">
    <property type="entry name" value="Bact_solute-bd_prot1"/>
</dbReference>
<dbReference type="EMBL" id="BAAANK010000003">
    <property type="protein sequence ID" value="GAA1830783.1"/>
    <property type="molecule type" value="Genomic_DNA"/>
</dbReference>
<evidence type="ECO:0000313" key="7">
    <source>
        <dbReference type="EMBL" id="GAA1830783.1"/>
    </source>
</evidence>
<dbReference type="SUPFAM" id="SSF53850">
    <property type="entry name" value="Periplasmic binding protein-like II"/>
    <property type="match status" value="1"/>
</dbReference>
<reference evidence="7 8" key="1">
    <citation type="journal article" date="2019" name="Int. J. Syst. Evol. Microbiol.">
        <title>The Global Catalogue of Microorganisms (GCM) 10K type strain sequencing project: providing services to taxonomists for standard genome sequencing and annotation.</title>
        <authorList>
            <consortium name="The Broad Institute Genomics Platform"/>
            <consortium name="The Broad Institute Genome Sequencing Center for Infectious Disease"/>
            <person name="Wu L."/>
            <person name="Ma J."/>
        </authorList>
    </citation>
    <scope>NUCLEOTIDE SEQUENCE [LARGE SCALE GENOMIC DNA]</scope>
    <source>
        <strain evidence="7 8">JCM 14323</strain>
    </source>
</reference>
<feature type="chain" id="PRO_5046648803" evidence="6">
    <location>
        <begin position="23"/>
        <end position="430"/>
    </location>
</feature>
<keyword evidence="8" id="KW-1185">Reference proteome</keyword>
<dbReference type="Gene3D" id="3.40.190.10">
    <property type="entry name" value="Periplasmic binding protein-like II"/>
    <property type="match status" value="1"/>
</dbReference>
<accession>A0ABN2MLQ9</accession>
<organism evidence="7 8">
    <name type="scientific">Agromyces salentinus</name>
    <dbReference type="NCBI Taxonomy" id="269421"/>
    <lineage>
        <taxon>Bacteria</taxon>
        <taxon>Bacillati</taxon>
        <taxon>Actinomycetota</taxon>
        <taxon>Actinomycetes</taxon>
        <taxon>Micrococcales</taxon>
        <taxon>Microbacteriaceae</taxon>
        <taxon>Agromyces</taxon>
    </lineage>
</organism>
<keyword evidence="2 6" id="KW-0732">Signal</keyword>
<keyword evidence="1" id="KW-1003">Cell membrane</keyword>
<evidence type="ECO:0000256" key="2">
    <source>
        <dbReference type="ARBA" id="ARBA00022729"/>
    </source>
</evidence>
<keyword evidence="3" id="KW-0472">Membrane</keyword>
<comment type="caution">
    <text evidence="7">The sequence shown here is derived from an EMBL/GenBank/DDBJ whole genome shotgun (WGS) entry which is preliminary data.</text>
</comment>
<keyword evidence="4" id="KW-0564">Palmitate</keyword>
<evidence type="ECO:0000256" key="5">
    <source>
        <dbReference type="ARBA" id="ARBA00023288"/>
    </source>
</evidence>
<evidence type="ECO:0000256" key="1">
    <source>
        <dbReference type="ARBA" id="ARBA00022475"/>
    </source>
</evidence>
<protein>
    <submittedName>
        <fullName evidence="7">Extracellular solute-binding protein</fullName>
    </submittedName>
</protein>
<dbReference type="Proteomes" id="UP001501746">
    <property type="component" value="Unassembled WGS sequence"/>
</dbReference>
<dbReference type="PROSITE" id="PS51257">
    <property type="entry name" value="PROKAR_LIPOPROTEIN"/>
    <property type="match status" value="1"/>
</dbReference>
<sequence>MSRKIGRIVAASLATLAVAATAGCVAGGGSGDGAGSSSTIELWTHAGGNEAELGVITTIVEDFNASQDEYTVEVTDFPQDAYNDAVVAAATAGDLPCIVDIDGPNVANWAWAGYIQPLGLPEETYDGQLPGTLGVIDDEVYAYGFFDVALAMFSRESTLNDAGVRIPTVDDPWTGDEFDEALAKIDGLGRYDQAVDFGTGGGGEWIPYAYSPLLQSFGGDLIDRSTFETADGALNGPEALEWAQWFRGLVDSGYMAQTSGEDATADFVNGTSGILYTGNWADATVRDAFDDAVVLPPPNFGDGPKIGAGSWQWGLTTGCDEVDGARAYLEFAHDTKYFVEYGEATGLIPATLDAAEEIPAFAEGGDSRIYLELANQFAVVRPETAAYPFISSVFQKATQDILSGGDPQAILDKAVSDIDRDIEQNGGYTF</sequence>
<dbReference type="PANTHER" id="PTHR43649">
    <property type="entry name" value="ARABINOSE-BINDING PROTEIN-RELATED"/>
    <property type="match status" value="1"/>
</dbReference>
<dbReference type="Pfam" id="PF13416">
    <property type="entry name" value="SBP_bac_8"/>
    <property type="match status" value="1"/>
</dbReference>
<gene>
    <name evidence="7" type="ORF">GCM10009750_13360</name>
</gene>
<evidence type="ECO:0000256" key="6">
    <source>
        <dbReference type="SAM" id="SignalP"/>
    </source>
</evidence>
<keyword evidence="5" id="KW-0449">Lipoprotein</keyword>